<sequence length="69" mass="8102">MSVKLKTLPSSYLEYADETTKFIDDNNISEKLANIRKILSSKFDNSLGVDDQDDLERAFEKLEYWKPRK</sequence>
<accession>A0ABV7BJF6</accession>
<proteinExistence type="predicted"/>
<evidence type="ECO:0000313" key="2">
    <source>
        <dbReference type="Proteomes" id="UP001595455"/>
    </source>
</evidence>
<gene>
    <name evidence="1" type="ORF">ACFODO_13650</name>
</gene>
<comment type="caution">
    <text evidence="1">The sequence shown here is derived from an EMBL/GenBank/DDBJ whole genome shotgun (WGS) entry which is preliminary data.</text>
</comment>
<evidence type="ECO:0000313" key="1">
    <source>
        <dbReference type="EMBL" id="MFC2996295.1"/>
    </source>
</evidence>
<reference evidence="2" key="1">
    <citation type="journal article" date="2019" name="Int. J. Syst. Evol. Microbiol.">
        <title>The Global Catalogue of Microorganisms (GCM) 10K type strain sequencing project: providing services to taxonomists for standard genome sequencing and annotation.</title>
        <authorList>
            <consortium name="The Broad Institute Genomics Platform"/>
            <consortium name="The Broad Institute Genome Sequencing Center for Infectious Disease"/>
            <person name="Wu L."/>
            <person name="Ma J."/>
        </authorList>
    </citation>
    <scope>NUCLEOTIDE SEQUENCE [LARGE SCALE GENOMIC DNA]</scope>
    <source>
        <strain evidence="2">KCTC 62575</strain>
    </source>
</reference>
<organism evidence="1 2">
    <name type="scientific">Acinetobacter sichuanensis</name>
    <dbReference type="NCBI Taxonomy" id="2136183"/>
    <lineage>
        <taxon>Bacteria</taxon>
        <taxon>Pseudomonadati</taxon>
        <taxon>Pseudomonadota</taxon>
        <taxon>Gammaproteobacteria</taxon>
        <taxon>Moraxellales</taxon>
        <taxon>Moraxellaceae</taxon>
        <taxon>Acinetobacter</taxon>
    </lineage>
</organism>
<dbReference type="EMBL" id="JBHRSF010000062">
    <property type="protein sequence ID" value="MFC2996295.1"/>
    <property type="molecule type" value="Genomic_DNA"/>
</dbReference>
<name>A0ABV7BJF6_9GAMM</name>
<dbReference type="Proteomes" id="UP001595455">
    <property type="component" value="Unassembled WGS sequence"/>
</dbReference>
<dbReference type="RefSeq" id="WP_228199089.1">
    <property type="nucleotide sequence ID" value="NZ_JBHRSF010000062.1"/>
</dbReference>
<protein>
    <submittedName>
        <fullName evidence="1">Uncharacterized protein</fullName>
    </submittedName>
</protein>
<keyword evidence="2" id="KW-1185">Reference proteome</keyword>